<dbReference type="GO" id="GO:0036503">
    <property type="term" value="P:ERAD pathway"/>
    <property type="evidence" value="ECO:0007669"/>
    <property type="project" value="TreeGrafter"/>
</dbReference>
<proteinExistence type="inferred from homology"/>
<keyword evidence="3" id="KW-0812">Transmembrane</keyword>
<organism evidence="5 6">
    <name type="scientific">Linnemannia elongata AG-77</name>
    <dbReference type="NCBI Taxonomy" id="1314771"/>
    <lineage>
        <taxon>Eukaryota</taxon>
        <taxon>Fungi</taxon>
        <taxon>Fungi incertae sedis</taxon>
        <taxon>Mucoromycota</taxon>
        <taxon>Mortierellomycotina</taxon>
        <taxon>Mortierellomycetes</taxon>
        <taxon>Mortierellales</taxon>
        <taxon>Mortierellaceae</taxon>
        <taxon>Linnemannia</taxon>
    </lineage>
</organism>
<dbReference type="PANTHER" id="PTHR11102:SF147">
    <property type="entry name" value="SEL1L ADAPTOR SUBUNIT OF ERAD E3 UBIQUITIN LIGASE"/>
    <property type="match status" value="1"/>
</dbReference>
<dbReference type="PANTHER" id="PTHR11102">
    <property type="entry name" value="SEL-1-LIKE PROTEIN"/>
    <property type="match status" value="1"/>
</dbReference>
<keyword evidence="3" id="KW-0472">Membrane</keyword>
<dbReference type="STRING" id="1314771.A0A197K7G0"/>
<dbReference type="GO" id="GO:0005789">
    <property type="term" value="C:endoplasmic reticulum membrane"/>
    <property type="evidence" value="ECO:0007669"/>
    <property type="project" value="TreeGrafter"/>
</dbReference>
<feature type="signal peptide" evidence="4">
    <location>
        <begin position="1"/>
        <end position="26"/>
    </location>
</feature>
<dbReference type="Gene3D" id="1.25.40.10">
    <property type="entry name" value="Tetratricopeptide repeat domain"/>
    <property type="match status" value="2"/>
</dbReference>
<feature type="region of interest" description="Disordered" evidence="2">
    <location>
        <begin position="119"/>
        <end position="163"/>
    </location>
</feature>
<feature type="compositionally biased region" description="Polar residues" evidence="2">
    <location>
        <begin position="146"/>
        <end position="157"/>
    </location>
</feature>
<dbReference type="EMBL" id="KV442025">
    <property type="protein sequence ID" value="OAQ32374.1"/>
    <property type="molecule type" value="Genomic_DNA"/>
</dbReference>
<feature type="compositionally biased region" description="Low complexity" evidence="2">
    <location>
        <begin position="787"/>
        <end position="808"/>
    </location>
</feature>
<feature type="chain" id="PRO_5008276633" evidence="4">
    <location>
        <begin position="27"/>
        <end position="971"/>
    </location>
</feature>
<feature type="region of interest" description="Disordered" evidence="2">
    <location>
        <begin position="917"/>
        <end position="971"/>
    </location>
</feature>
<dbReference type="SUPFAM" id="SSF81901">
    <property type="entry name" value="HCP-like"/>
    <property type="match status" value="3"/>
</dbReference>
<feature type="region of interest" description="Disordered" evidence="2">
    <location>
        <begin position="787"/>
        <end position="881"/>
    </location>
</feature>
<dbReference type="SMART" id="SM00671">
    <property type="entry name" value="SEL1"/>
    <property type="match status" value="11"/>
</dbReference>
<feature type="transmembrane region" description="Helical" evidence="3">
    <location>
        <begin position="889"/>
        <end position="908"/>
    </location>
</feature>
<dbReference type="InterPro" id="IPR050767">
    <property type="entry name" value="Sel1_AlgK"/>
</dbReference>
<feature type="compositionally biased region" description="Low complexity" evidence="2">
    <location>
        <begin position="125"/>
        <end position="137"/>
    </location>
</feature>
<sequence>MAQKTVRKRVLLSCTVLLAVALFVSADAGSQDTFSLGVEKFQEGAETQNKFENGKKLYQEAVELLEASPIKANQRVFVKQHSSLARSFLSDELQKQKGILPTALRLVTQGVVSFFKSSSVNDDGTTPTSTSTSTPTTENENEDAQESSGSTSSNNAGKATVRRHRDANIAKAMDLLEKAGYEYNNDDALWTLANMYFHGQYKTKRDLGQAFDMYAALADRSGNGTAQQMVGFMYSTGLGNVVERDEAKAMLYTTFSAWANDTAAELTLGYKYMHGIGTKKSCDDSLFYYKRAADKAHAMYLSGPPLGRNMPPIKGRLTDNDGGTYGAGASGPGEPEDSAFASNIKDFIEFHRYIADGDSPEARAAQFQLGILFYTGNAVKVTIPRDYVKAGGYLKKVAESFFTPKLNTNEAILEAKDQRKREGKGRDVEDAALAAALLGKMYWRGEGFKASESEALRWFNKAAILENPVALNGLGVMHLKGAAGFKVNRELAIAHFSKAAELKYPDAKVNLGLIYLEDPKYYSQAYQHFWDASQMQNFQAVYYLGKMYYEGLGMSKQCEMASRYFKYVAERGDWGDTLFSDSYDAYQAGDVEYAAIGYLQAAERGFEVGQSNFAWILDRELPTTHYLTMLTSPKRSPLMAMAETALVSLASPQRLLEMALVYWTRSANQGDVDARVKMGDYYYMGIGTEKDYKKATACYRVAAQSEISAMAMWNLGWMHENGIGVAKDFHLAKRWYDQSLATNKIAVLPVSLSLARLNARFIWSYLTGGETGADASSFFWSIGSGKASSSGRGSANKDASDGSDAAAGAGEGDQGATKNENSDGDGSGNGWDLNEIGKKSVKKWTNQKQAGPSEETDYDDGDGFQQRHHRQPGGAEGDEEELYMDDDELVESVVIIGLCMVVGYLMYVRQFRFGNQQQPQQQQQGNQNNDGNNNNNNNVNNQQQQHQQPPMGGLPGDPNAPGRFAYYAAGG</sequence>
<evidence type="ECO:0000256" key="3">
    <source>
        <dbReference type="SAM" id="Phobius"/>
    </source>
</evidence>
<protein>
    <submittedName>
        <fullName evidence="5">HCP-like protein</fullName>
    </submittedName>
</protein>
<dbReference type="Proteomes" id="UP000078512">
    <property type="component" value="Unassembled WGS sequence"/>
</dbReference>
<dbReference type="OrthoDB" id="27934at2759"/>
<accession>A0A197K7G0</accession>
<gene>
    <name evidence="5" type="ORF">K457DRAFT_90960</name>
</gene>
<evidence type="ECO:0000256" key="4">
    <source>
        <dbReference type="SAM" id="SignalP"/>
    </source>
</evidence>
<dbReference type="InterPro" id="IPR011990">
    <property type="entry name" value="TPR-like_helical_dom_sf"/>
</dbReference>
<keyword evidence="6" id="KW-1185">Reference proteome</keyword>
<dbReference type="Pfam" id="PF08238">
    <property type="entry name" value="Sel1"/>
    <property type="match status" value="9"/>
</dbReference>
<reference evidence="5 6" key="1">
    <citation type="submission" date="2016-05" db="EMBL/GenBank/DDBJ databases">
        <title>Genome sequencing reveals origins of a unique bacterial endosymbiosis in the earliest lineages of terrestrial Fungi.</title>
        <authorList>
            <consortium name="DOE Joint Genome Institute"/>
            <person name="Uehling J."/>
            <person name="Gryganskyi A."/>
            <person name="Hameed K."/>
            <person name="Tschaplinski T."/>
            <person name="Misztal P."/>
            <person name="Wu S."/>
            <person name="Desiro A."/>
            <person name="Vande Pol N."/>
            <person name="Du Z.-Y."/>
            <person name="Zienkiewicz A."/>
            <person name="Zienkiewicz K."/>
            <person name="Morin E."/>
            <person name="Tisserant E."/>
            <person name="Splivallo R."/>
            <person name="Hainaut M."/>
            <person name="Henrissat B."/>
            <person name="Ohm R."/>
            <person name="Kuo A."/>
            <person name="Yan J."/>
            <person name="Lipzen A."/>
            <person name="Nolan M."/>
            <person name="Labutti K."/>
            <person name="Barry K."/>
            <person name="Goldstein A."/>
            <person name="Labbe J."/>
            <person name="Schadt C."/>
            <person name="Tuskan G."/>
            <person name="Grigoriev I."/>
            <person name="Martin F."/>
            <person name="Vilgalys R."/>
            <person name="Bonito G."/>
        </authorList>
    </citation>
    <scope>NUCLEOTIDE SEQUENCE [LARGE SCALE GENOMIC DNA]</scope>
    <source>
        <strain evidence="5 6">AG-77</strain>
    </source>
</reference>
<keyword evidence="3" id="KW-1133">Transmembrane helix</keyword>
<evidence type="ECO:0000256" key="2">
    <source>
        <dbReference type="SAM" id="MobiDB-lite"/>
    </source>
</evidence>
<dbReference type="AlphaFoldDB" id="A0A197K7G0"/>
<dbReference type="InterPro" id="IPR006597">
    <property type="entry name" value="Sel1-like"/>
</dbReference>
<comment type="similarity">
    <text evidence="1">Belongs to the sel-1 family.</text>
</comment>
<name>A0A197K7G0_9FUNG</name>
<evidence type="ECO:0000256" key="1">
    <source>
        <dbReference type="ARBA" id="ARBA00038101"/>
    </source>
</evidence>
<keyword evidence="4" id="KW-0732">Signal</keyword>
<feature type="compositionally biased region" description="Low complexity" evidence="2">
    <location>
        <begin position="917"/>
        <end position="948"/>
    </location>
</feature>
<evidence type="ECO:0000313" key="5">
    <source>
        <dbReference type="EMBL" id="OAQ32374.1"/>
    </source>
</evidence>
<evidence type="ECO:0000313" key="6">
    <source>
        <dbReference type="Proteomes" id="UP000078512"/>
    </source>
</evidence>